<feature type="domain" description="GH18" evidence="7">
    <location>
        <begin position="47"/>
        <end position="303"/>
    </location>
</feature>
<evidence type="ECO:0000313" key="8">
    <source>
        <dbReference type="EMBL" id="CAL4991884.1"/>
    </source>
</evidence>
<dbReference type="GO" id="GO:0004857">
    <property type="term" value="F:enzyme inhibitor activity"/>
    <property type="evidence" value="ECO:0007669"/>
    <property type="project" value="UniProtKB-ARBA"/>
</dbReference>
<dbReference type="InterPro" id="IPR001223">
    <property type="entry name" value="Glyco_hydro18_cat"/>
</dbReference>
<dbReference type="SUPFAM" id="SSF51445">
    <property type="entry name" value="(Trans)glycosidases"/>
    <property type="match status" value="1"/>
</dbReference>
<dbReference type="GO" id="GO:0050832">
    <property type="term" value="P:defense response to fungus"/>
    <property type="evidence" value="ECO:0007669"/>
    <property type="project" value="UniProtKB-ARBA"/>
</dbReference>
<dbReference type="InterPro" id="IPR050542">
    <property type="entry name" value="Glycosyl_Hydrlase18_Chitinase"/>
</dbReference>
<evidence type="ECO:0000313" key="9">
    <source>
        <dbReference type="Proteomes" id="UP001497457"/>
    </source>
</evidence>
<keyword evidence="2" id="KW-0964">Secreted</keyword>
<comment type="subcellular location">
    <subcellularLocation>
        <location evidence="1">Secreted</location>
    </subcellularLocation>
</comment>
<keyword evidence="9" id="KW-1185">Reference proteome</keyword>
<proteinExistence type="inferred from homology"/>
<protein>
    <recommendedName>
        <fullName evidence="7">GH18 domain-containing protein</fullName>
    </recommendedName>
</protein>
<comment type="similarity">
    <text evidence="6">Belongs to the glycosyl hydrolase 18 family. Xylanase inhibitor subfamily.</text>
</comment>
<dbReference type="PANTHER" id="PTHR45708">
    <property type="entry name" value="ENDOCHITINASE"/>
    <property type="match status" value="1"/>
</dbReference>
<dbReference type="GO" id="GO:0005576">
    <property type="term" value="C:extracellular region"/>
    <property type="evidence" value="ECO:0007669"/>
    <property type="project" value="UniProtKB-SubCell"/>
</dbReference>
<keyword evidence="5" id="KW-1015">Disulfide bond</keyword>
<evidence type="ECO:0000256" key="5">
    <source>
        <dbReference type="ARBA" id="ARBA00023157"/>
    </source>
</evidence>
<dbReference type="PROSITE" id="PS51910">
    <property type="entry name" value="GH18_2"/>
    <property type="match status" value="1"/>
</dbReference>
<evidence type="ECO:0000256" key="2">
    <source>
        <dbReference type="ARBA" id="ARBA00022525"/>
    </source>
</evidence>
<keyword evidence="4" id="KW-0611">Plant defense</keyword>
<dbReference type="InterPro" id="IPR045321">
    <property type="entry name" value="Cts1-like"/>
</dbReference>
<dbReference type="EMBL" id="OZ075134">
    <property type="protein sequence ID" value="CAL4991884.1"/>
    <property type="molecule type" value="Genomic_DNA"/>
</dbReference>
<dbReference type="PANTHER" id="PTHR45708:SF11">
    <property type="entry name" value="XYLANASE INHIBITOR PROTEIN XIP"/>
    <property type="match status" value="1"/>
</dbReference>
<gene>
    <name evidence="8" type="ORF">URODEC1_LOCUS60857</name>
</gene>
<accession>A0ABC9B3V8</accession>
<name>A0ABC9B3V8_9POAL</name>
<dbReference type="FunFam" id="3.20.20.80:FF:000044">
    <property type="entry name" value="Chitinase III C10701-rice"/>
    <property type="match status" value="1"/>
</dbReference>
<dbReference type="CDD" id="cd02877">
    <property type="entry name" value="GH18_hevamine_XipI_class_III"/>
    <property type="match status" value="1"/>
</dbReference>
<evidence type="ECO:0000256" key="3">
    <source>
        <dbReference type="ARBA" id="ARBA00022729"/>
    </source>
</evidence>
<dbReference type="AlphaFoldDB" id="A0ABC9B3V8"/>
<dbReference type="InterPro" id="IPR017853">
    <property type="entry name" value="GH"/>
</dbReference>
<dbReference type="Pfam" id="PF00704">
    <property type="entry name" value="Glyco_hydro_18"/>
    <property type="match status" value="1"/>
</dbReference>
<evidence type="ECO:0000256" key="6">
    <source>
        <dbReference type="ARBA" id="ARBA00061481"/>
    </source>
</evidence>
<evidence type="ECO:0000259" key="7">
    <source>
        <dbReference type="PROSITE" id="PS51910"/>
    </source>
</evidence>
<keyword evidence="3" id="KW-0732">Signal</keyword>
<evidence type="ECO:0000256" key="1">
    <source>
        <dbReference type="ARBA" id="ARBA00004613"/>
    </source>
</evidence>
<reference evidence="8" key="1">
    <citation type="submission" date="2024-10" db="EMBL/GenBank/DDBJ databases">
        <authorList>
            <person name="Ryan C."/>
        </authorList>
    </citation>
    <scope>NUCLEOTIDE SEQUENCE [LARGE SCALE GENOMIC DNA]</scope>
</reference>
<evidence type="ECO:0000256" key="4">
    <source>
        <dbReference type="ARBA" id="ARBA00022821"/>
    </source>
</evidence>
<sequence length="303" mass="33241">MVSVVDRRHVTQIDVRHVQARLMLSSTLCVQRRLIRLHAPSTTRVGPATGPYSRTWMRLREACDTGTYNTIIISFLTTFGHGTYTLDLSGHPLASIGDDIKHCQSKGILVLLSIGGPSASAAANYSLPSPQSAADLADYLWHAFLAGGHAGIPRPFGDVALNGIDFYITHGGAAGEHYADLARRLSGRRGVTLTATVRCAFPDPDLAAALATGLFSRIHVRLYGDLKCEWGQFDSWNKWAAAFPASRVFVGVVAAPQADQDAYLFQKDLYYGILQFAEKVPNYGGLMIWDRYYDKMNHYISSS</sequence>
<organism evidence="8 9">
    <name type="scientific">Urochloa decumbens</name>
    <dbReference type="NCBI Taxonomy" id="240449"/>
    <lineage>
        <taxon>Eukaryota</taxon>
        <taxon>Viridiplantae</taxon>
        <taxon>Streptophyta</taxon>
        <taxon>Embryophyta</taxon>
        <taxon>Tracheophyta</taxon>
        <taxon>Spermatophyta</taxon>
        <taxon>Magnoliopsida</taxon>
        <taxon>Liliopsida</taxon>
        <taxon>Poales</taxon>
        <taxon>Poaceae</taxon>
        <taxon>PACMAD clade</taxon>
        <taxon>Panicoideae</taxon>
        <taxon>Panicodae</taxon>
        <taxon>Paniceae</taxon>
        <taxon>Melinidinae</taxon>
        <taxon>Urochloa</taxon>
    </lineage>
</organism>
<dbReference type="Proteomes" id="UP001497457">
    <property type="component" value="Chromosome 24b"/>
</dbReference>
<dbReference type="Gene3D" id="3.20.20.80">
    <property type="entry name" value="Glycosidases"/>
    <property type="match status" value="1"/>
</dbReference>